<evidence type="ECO:0000313" key="4">
    <source>
        <dbReference type="Proteomes" id="UP000694891"/>
    </source>
</evidence>
<dbReference type="Gene3D" id="3.30.160.20">
    <property type="match status" value="1"/>
</dbReference>
<dbReference type="InterPro" id="IPR000504">
    <property type="entry name" value="RRM_dom"/>
</dbReference>
<dbReference type="SMART" id="SM00360">
    <property type="entry name" value="RRM"/>
    <property type="match status" value="1"/>
</dbReference>
<dbReference type="InterPro" id="IPR044461">
    <property type="entry name" value="A1CF_DSRM"/>
</dbReference>
<evidence type="ECO:0000313" key="5">
    <source>
        <dbReference type="RefSeq" id="XP_008301940.1"/>
    </source>
</evidence>
<gene>
    <name evidence="5" type="primary">LOC103373749</name>
</gene>
<dbReference type="SUPFAM" id="SSF54768">
    <property type="entry name" value="dsRNA-binding domain-like"/>
    <property type="match status" value="1"/>
</dbReference>
<dbReference type="Proteomes" id="UP000694891">
    <property type="component" value="Unplaced"/>
</dbReference>
<sequence>MVDVTDHTGLMFQDVVSSHLPCLPGRIQLWGHAIAVDWAEPEVEVDEDTMATVKILYVRNLMLQTTEETIEKEFNSLKPGAVERVKKIRDYAFVHFTQREDAITAMNALNGKVYDPSAAYLGAPVFYAPQAYAAIPGQFRFPAAKAHVGGRGLIRTPSVREIYMTVPVGAAGVRGLGGRGYLAYAAGGGAMGRGGGASYGLKTDKQPEEKLYDLLPGMELTPMNPAAMSLKATAIKPAPQVLEELCQKNNWGQPVYQLHSAISPDQRQLFLYKITIPALATQYTNVHPFTPTKLCAAVEEAKVHAAEHTLQTLGLQTEGAADAAAAAVASVAFPGYSSSQLKQTLSQDLTFAYEGYPAFAVATRHSDGYGVF</sequence>
<dbReference type="CDD" id="cd19900">
    <property type="entry name" value="DSRM_A1CF"/>
    <property type="match status" value="1"/>
</dbReference>
<dbReference type="Pfam" id="PF00076">
    <property type="entry name" value="RRM_1"/>
    <property type="match status" value="1"/>
</dbReference>
<dbReference type="PROSITE" id="PS50102">
    <property type="entry name" value="RRM"/>
    <property type="match status" value="1"/>
</dbReference>
<proteinExistence type="predicted"/>
<evidence type="ECO:0000256" key="1">
    <source>
        <dbReference type="ARBA" id="ARBA00022884"/>
    </source>
</evidence>
<dbReference type="SUPFAM" id="SSF54928">
    <property type="entry name" value="RNA-binding domain, RBD"/>
    <property type="match status" value="1"/>
</dbReference>
<accession>A0A9Y4NR87</accession>
<dbReference type="RefSeq" id="XP_008301940.1">
    <property type="nucleotide sequence ID" value="XM_008303718.1"/>
</dbReference>
<dbReference type="Pfam" id="PF14709">
    <property type="entry name" value="DND1_DSRM"/>
    <property type="match status" value="1"/>
</dbReference>
<keyword evidence="4" id="KW-1185">Reference proteome</keyword>
<dbReference type="InterPro" id="IPR035979">
    <property type="entry name" value="RBD_domain_sf"/>
</dbReference>
<dbReference type="PANTHER" id="PTHR21245">
    <property type="entry name" value="HETEROGENEOUS NUCLEAR RIBONUCLEOPROTEIN"/>
    <property type="match status" value="1"/>
</dbReference>
<dbReference type="AlphaFoldDB" id="A0A9Y4NR87"/>
<reference evidence="5" key="1">
    <citation type="submission" date="2025-08" db="UniProtKB">
        <authorList>
            <consortium name="RefSeq"/>
        </authorList>
    </citation>
    <scope>IDENTIFICATION</scope>
</reference>
<organism evidence="4 5">
    <name type="scientific">Stegastes partitus</name>
    <name type="common">bicolor damselfish</name>
    <dbReference type="NCBI Taxonomy" id="144197"/>
    <lineage>
        <taxon>Eukaryota</taxon>
        <taxon>Metazoa</taxon>
        <taxon>Chordata</taxon>
        <taxon>Craniata</taxon>
        <taxon>Vertebrata</taxon>
        <taxon>Euteleostomi</taxon>
        <taxon>Actinopterygii</taxon>
        <taxon>Neopterygii</taxon>
        <taxon>Teleostei</taxon>
        <taxon>Neoteleostei</taxon>
        <taxon>Acanthomorphata</taxon>
        <taxon>Ovalentaria</taxon>
        <taxon>Pomacentridae</taxon>
        <taxon>Stegastes</taxon>
    </lineage>
</organism>
<dbReference type="Gene3D" id="3.30.70.330">
    <property type="match status" value="1"/>
</dbReference>
<evidence type="ECO:0000259" key="3">
    <source>
        <dbReference type="PROSITE" id="PS50102"/>
    </source>
</evidence>
<protein>
    <submittedName>
        <fullName evidence="5">APOBEC1 complementation factor-like</fullName>
    </submittedName>
</protein>
<dbReference type="FunFam" id="3.30.160.20:FF:000025">
    <property type="entry name" value="APOBEC1 complementation factor isoform X1"/>
    <property type="match status" value="1"/>
</dbReference>
<dbReference type="GeneID" id="103373749"/>
<dbReference type="GO" id="GO:0003723">
    <property type="term" value="F:RNA binding"/>
    <property type="evidence" value="ECO:0007669"/>
    <property type="project" value="UniProtKB-UniRule"/>
</dbReference>
<keyword evidence="1 2" id="KW-0694">RNA-binding</keyword>
<name>A0A9Y4NR87_9TELE</name>
<dbReference type="InterPro" id="IPR012677">
    <property type="entry name" value="Nucleotide-bd_a/b_plait_sf"/>
</dbReference>
<evidence type="ECO:0000256" key="2">
    <source>
        <dbReference type="PROSITE-ProRule" id="PRU00176"/>
    </source>
</evidence>
<feature type="domain" description="RRM" evidence="3">
    <location>
        <begin position="54"/>
        <end position="115"/>
    </location>
</feature>